<dbReference type="InterPro" id="IPR002213">
    <property type="entry name" value="UDP_glucos_trans"/>
</dbReference>
<evidence type="ECO:0000313" key="1">
    <source>
        <dbReference type="EMBL" id="VAV84926.1"/>
    </source>
</evidence>
<keyword evidence="1" id="KW-0808">Transferase</keyword>
<name>A0A3B0R7D2_9ZZZZ</name>
<dbReference type="PANTHER" id="PTHR21015">
    <property type="entry name" value="UDP-N-ACETYLGLUCOSAMINE--N-ACETYLMURAMYL-(PENTAPEPTIDE) PYROPHOSPHORYL-UNDECAPRENOL N-ACETYLGLUCOSAMINE TRANSFERASE 1"/>
    <property type="match status" value="1"/>
</dbReference>
<dbReference type="AlphaFoldDB" id="A0A3B0R7D2"/>
<sequence length="400" mass="45028">MKILVLPYTHALSHISRPLLVAEELRRRGHEVVFAGEGPKVRFIRDAGFQVLPVYEPDPAILFGNIRKGKMRFVTDEVIEEMVEADLALFKEVGPCIVLTDGRFSARISTHIAGIKHVAIVNVSSTEYRAEPYIPFLDFIPDSLHIGKARDLLNLKLEISIFDRVMSVFKRLSRQYGIKTLVTATNCLTGKDYTLLPDIPEYFPTKNLPDNYSYIGPITWNSRLPGPHWWPPKKDGRELVYITMGTTGVADFFEKIYDLFKASEFLAIITTGAQSGKLRTTEGKIYVEDFMDGDLAIEASELVVCHGGNGTIYQALQHGRPVIGIPTIPDQKFNMRRVEALGLGKTLFWKDFEKSPERLLDLIKEVLADSSVRENVVRFRELSGKYDAPRIAADIIEGLG</sequence>
<proteinExistence type="predicted"/>
<dbReference type="Gene3D" id="3.40.50.2000">
    <property type="entry name" value="Glycogen Phosphorylase B"/>
    <property type="match status" value="2"/>
</dbReference>
<accession>A0A3B0R7D2</accession>
<dbReference type="CDD" id="cd03784">
    <property type="entry name" value="GT1_Gtf-like"/>
    <property type="match status" value="1"/>
</dbReference>
<reference evidence="1" key="1">
    <citation type="submission" date="2018-06" db="EMBL/GenBank/DDBJ databases">
        <authorList>
            <person name="Zhirakovskaya E."/>
        </authorList>
    </citation>
    <scope>NUCLEOTIDE SEQUENCE</scope>
</reference>
<dbReference type="Pfam" id="PF00201">
    <property type="entry name" value="UDPGT"/>
    <property type="match status" value="1"/>
</dbReference>
<dbReference type="EMBL" id="UOEA01000077">
    <property type="protein sequence ID" value="VAV84926.1"/>
    <property type="molecule type" value="Genomic_DNA"/>
</dbReference>
<organism evidence="1">
    <name type="scientific">hydrothermal vent metagenome</name>
    <dbReference type="NCBI Taxonomy" id="652676"/>
    <lineage>
        <taxon>unclassified sequences</taxon>
        <taxon>metagenomes</taxon>
        <taxon>ecological metagenomes</taxon>
    </lineage>
</organism>
<protein>
    <submittedName>
        <fullName evidence="1">Glycosyl transferase</fullName>
    </submittedName>
</protein>
<dbReference type="SUPFAM" id="SSF53756">
    <property type="entry name" value="UDP-Glycosyltransferase/glycogen phosphorylase"/>
    <property type="match status" value="1"/>
</dbReference>
<gene>
    <name evidence="1" type="ORF">MNBD_DELTA01-854</name>
</gene>
<dbReference type="PANTHER" id="PTHR21015:SF22">
    <property type="entry name" value="GLYCOSYLTRANSFERASE"/>
    <property type="match status" value="1"/>
</dbReference>
<dbReference type="GO" id="GO:0008194">
    <property type="term" value="F:UDP-glycosyltransferase activity"/>
    <property type="evidence" value="ECO:0007669"/>
    <property type="project" value="InterPro"/>
</dbReference>